<feature type="non-terminal residue" evidence="2">
    <location>
        <position position="1"/>
    </location>
</feature>
<sequence>ALNLQKPVNCNDQSNILSRQANSAQHNHHGDKSGLGHACSPDAGCRSYNTKSQIKPREGIQNT</sequence>
<proteinExistence type="predicted"/>
<dbReference type="EMBL" id="KK718721">
    <property type="protein sequence ID" value="KFO58211.1"/>
    <property type="molecule type" value="Genomic_DNA"/>
</dbReference>
<name>A0A091EMD0_CORBR</name>
<evidence type="ECO:0000313" key="3">
    <source>
        <dbReference type="Proteomes" id="UP000052976"/>
    </source>
</evidence>
<feature type="compositionally biased region" description="Polar residues" evidence="1">
    <location>
        <begin position="1"/>
        <end position="25"/>
    </location>
</feature>
<accession>A0A091EMD0</accession>
<dbReference type="AlphaFoldDB" id="A0A091EMD0"/>
<gene>
    <name evidence="2" type="ORF">N302_04779</name>
</gene>
<organism evidence="2 3">
    <name type="scientific">Corvus brachyrhynchos</name>
    <name type="common">American crow</name>
    <dbReference type="NCBI Taxonomy" id="85066"/>
    <lineage>
        <taxon>Eukaryota</taxon>
        <taxon>Metazoa</taxon>
        <taxon>Chordata</taxon>
        <taxon>Craniata</taxon>
        <taxon>Vertebrata</taxon>
        <taxon>Euteleostomi</taxon>
        <taxon>Archelosauria</taxon>
        <taxon>Archosauria</taxon>
        <taxon>Dinosauria</taxon>
        <taxon>Saurischia</taxon>
        <taxon>Theropoda</taxon>
        <taxon>Coelurosauria</taxon>
        <taxon>Aves</taxon>
        <taxon>Neognathae</taxon>
        <taxon>Neoaves</taxon>
        <taxon>Telluraves</taxon>
        <taxon>Australaves</taxon>
        <taxon>Passeriformes</taxon>
        <taxon>Corvoidea</taxon>
        <taxon>Corvidae</taxon>
        <taxon>Corvus</taxon>
    </lineage>
</organism>
<feature type="region of interest" description="Disordered" evidence="1">
    <location>
        <begin position="1"/>
        <end position="63"/>
    </location>
</feature>
<dbReference type="Proteomes" id="UP000052976">
    <property type="component" value="Unassembled WGS sequence"/>
</dbReference>
<protein>
    <submittedName>
        <fullName evidence="2">Uncharacterized protein</fullName>
    </submittedName>
</protein>
<feature type="non-terminal residue" evidence="2">
    <location>
        <position position="63"/>
    </location>
</feature>
<evidence type="ECO:0000313" key="2">
    <source>
        <dbReference type="EMBL" id="KFO58211.1"/>
    </source>
</evidence>
<reference evidence="2 3" key="1">
    <citation type="submission" date="2014-04" db="EMBL/GenBank/DDBJ databases">
        <title>Genome evolution of avian class.</title>
        <authorList>
            <person name="Zhang G."/>
            <person name="Li C."/>
        </authorList>
    </citation>
    <scope>NUCLEOTIDE SEQUENCE [LARGE SCALE GENOMIC DNA]</scope>
    <source>
        <strain evidence="2">BGI_N302</strain>
    </source>
</reference>
<evidence type="ECO:0000256" key="1">
    <source>
        <dbReference type="SAM" id="MobiDB-lite"/>
    </source>
</evidence>
<keyword evidence="3" id="KW-1185">Reference proteome</keyword>